<protein>
    <submittedName>
        <fullName evidence="2">Uncharacterized protein</fullName>
    </submittedName>
</protein>
<accession>A0ABT1FD56</accession>
<comment type="caution">
    <text evidence="2">The sequence shown here is derived from an EMBL/GenBank/DDBJ whole genome shotgun (WGS) entry which is preliminary data.</text>
</comment>
<dbReference type="Proteomes" id="UP001204615">
    <property type="component" value="Unassembled WGS sequence"/>
</dbReference>
<gene>
    <name evidence="2" type="ORF">NC595_14755</name>
</gene>
<keyword evidence="1" id="KW-1133">Transmembrane helix</keyword>
<feature type="transmembrane region" description="Helical" evidence="1">
    <location>
        <begin position="21"/>
        <end position="40"/>
    </location>
</feature>
<feature type="transmembrane region" description="Helical" evidence="1">
    <location>
        <begin position="46"/>
        <end position="71"/>
    </location>
</feature>
<name>A0ABT1FD56_9GAMM</name>
<organism evidence="2 3">
    <name type="scientific">Dyella lutea</name>
    <dbReference type="NCBI Taxonomy" id="2950441"/>
    <lineage>
        <taxon>Bacteria</taxon>
        <taxon>Pseudomonadati</taxon>
        <taxon>Pseudomonadota</taxon>
        <taxon>Gammaproteobacteria</taxon>
        <taxon>Lysobacterales</taxon>
        <taxon>Rhodanobacteraceae</taxon>
        <taxon>Dyella</taxon>
    </lineage>
</organism>
<keyword evidence="1" id="KW-0812">Transmembrane</keyword>
<reference evidence="2 3" key="1">
    <citation type="submission" date="2022-06" db="EMBL/GenBank/DDBJ databases">
        <title>Dyella sp. Sa strain:Sa Genome sequencing.</title>
        <authorList>
            <person name="Park S."/>
        </authorList>
    </citation>
    <scope>NUCLEOTIDE SEQUENCE [LARGE SCALE GENOMIC DNA]</scope>
    <source>
        <strain evidence="2 3">Sa</strain>
    </source>
</reference>
<keyword evidence="3" id="KW-1185">Reference proteome</keyword>
<dbReference type="RefSeq" id="WP_253567705.1">
    <property type="nucleotide sequence ID" value="NZ_JAMZEK010000003.1"/>
</dbReference>
<dbReference type="EMBL" id="JAMZEK010000003">
    <property type="protein sequence ID" value="MCP1375307.1"/>
    <property type="molecule type" value="Genomic_DNA"/>
</dbReference>
<evidence type="ECO:0000313" key="2">
    <source>
        <dbReference type="EMBL" id="MCP1375307.1"/>
    </source>
</evidence>
<proteinExistence type="predicted"/>
<evidence type="ECO:0000313" key="3">
    <source>
        <dbReference type="Proteomes" id="UP001204615"/>
    </source>
</evidence>
<sequence>MDATKIEKLELVFTLCERLGLAAATSVGGAAMLRFSASAFPPFPPVASILGLLVFVGGFGLAFIAAGVFFTKFCGPGTSRFKVGLMATFLVILTVCFVLAVVKAGVVALGH</sequence>
<evidence type="ECO:0000256" key="1">
    <source>
        <dbReference type="SAM" id="Phobius"/>
    </source>
</evidence>
<feature type="transmembrane region" description="Helical" evidence="1">
    <location>
        <begin position="83"/>
        <end position="109"/>
    </location>
</feature>
<keyword evidence="1" id="KW-0472">Membrane</keyword>